<protein>
    <submittedName>
        <fullName evidence="1">Uncharacterized protein</fullName>
    </submittedName>
</protein>
<gene>
    <name evidence="1" type="ORF">CORC01_07623</name>
</gene>
<dbReference type="GeneID" id="34560768"/>
<dbReference type="OrthoDB" id="5416097at2759"/>
<keyword evidence="2" id="KW-1185">Reference proteome</keyword>
<evidence type="ECO:0000313" key="2">
    <source>
        <dbReference type="Proteomes" id="UP000176998"/>
    </source>
</evidence>
<proteinExistence type="predicted"/>
<dbReference type="EMBL" id="MJBS01000062">
    <property type="protein sequence ID" value="OHE97014.1"/>
    <property type="molecule type" value="Genomic_DNA"/>
</dbReference>
<dbReference type="AlphaFoldDB" id="A0A1G4B6J0"/>
<organism evidence="1 2">
    <name type="scientific">Colletotrichum orchidophilum</name>
    <dbReference type="NCBI Taxonomy" id="1209926"/>
    <lineage>
        <taxon>Eukaryota</taxon>
        <taxon>Fungi</taxon>
        <taxon>Dikarya</taxon>
        <taxon>Ascomycota</taxon>
        <taxon>Pezizomycotina</taxon>
        <taxon>Sordariomycetes</taxon>
        <taxon>Hypocreomycetidae</taxon>
        <taxon>Glomerellales</taxon>
        <taxon>Glomerellaceae</taxon>
        <taxon>Colletotrichum</taxon>
    </lineage>
</organism>
<comment type="caution">
    <text evidence="1">The sequence shown here is derived from an EMBL/GenBank/DDBJ whole genome shotgun (WGS) entry which is preliminary data.</text>
</comment>
<sequence>MVVKGQNRPGACFQNRLLNSISAQMSRKPIFNEVNDGAGSISLNTDPRIISRETRSQSGKPLRMVHLETHEYVEDGDDFDIPAEKREDLLDLQLLRFRYMLSIAMSQSDEGMDEDE</sequence>
<accession>A0A1G4B6J0</accession>
<evidence type="ECO:0000313" key="1">
    <source>
        <dbReference type="EMBL" id="OHE97014.1"/>
    </source>
</evidence>
<dbReference type="RefSeq" id="XP_022474170.1">
    <property type="nucleotide sequence ID" value="XM_022619258.1"/>
</dbReference>
<name>A0A1G4B6J0_9PEZI</name>
<dbReference type="Proteomes" id="UP000176998">
    <property type="component" value="Unassembled WGS sequence"/>
</dbReference>
<reference evidence="1 2" key="1">
    <citation type="submission" date="2016-09" db="EMBL/GenBank/DDBJ databases">
        <authorList>
            <person name="Capua I."/>
            <person name="De Benedictis P."/>
            <person name="Joannis T."/>
            <person name="Lombin L.H."/>
            <person name="Cattoli G."/>
        </authorList>
    </citation>
    <scope>NUCLEOTIDE SEQUENCE [LARGE SCALE GENOMIC DNA]</scope>
    <source>
        <strain evidence="1 2">IMI 309357</strain>
    </source>
</reference>